<keyword evidence="4" id="KW-0862">Zinc</keyword>
<dbReference type="EnsemblBacteria" id="BAA29926">
    <property type="protein sequence ID" value="BAA29926"/>
    <property type="gene ID" value="BAA29926"/>
</dbReference>
<evidence type="ECO:0000313" key="3">
    <source>
        <dbReference type="Proteomes" id="UP000000752"/>
    </source>
</evidence>
<dbReference type="Proteomes" id="UP000000752">
    <property type="component" value="Chromosome"/>
</dbReference>
<dbReference type="eggNOG" id="arCOG07117">
    <property type="taxonomic scope" value="Archaea"/>
</dbReference>
<dbReference type="PDBsum" id="2P9X"/>
<feature type="binding site" evidence="4">
    <location>
        <position position="38"/>
    </location>
    <ligand>
        <name>Zn(2+)</name>
        <dbReference type="ChEBI" id="CHEBI:29105"/>
        <label>3</label>
    </ligand>
</feature>
<dbReference type="InterPro" id="IPR021609">
    <property type="entry name" value="NitrOD5"/>
</dbReference>
<dbReference type="Pfam" id="PF11537">
    <property type="entry name" value="NitrOD5"/>
    <property type="match status" value="1"/>
</dbReference>
<evidence type="ECO:0007829" key="4">
    <source>
        <dbReference type="PDB" id="2P9X"/>
    </source>
</evidence>
<name>O58562_PYRHO</name>
<gene>
    <name evidence="2" type="ordered locus">PH0832</name>
</gene>
<feature type="domain" description="Nitrosopumilus output" evidence="1">
    <location>
        <begin position="13"/>
        <end position="105"/>
    </location>
</feature>
<dbReference type="STRING" id="70601.gene:9377783"/>
<organism evidence="2 3">
    <name type="scientific">Pyrococcus horikoshii (strain ATCC 700860 / DSM 12428 / JCM 9974 / NBRC 100139 / OT-3)</name>
    <dbReference type="NCBI Taxonomy" id="70601"/>
    <lineage>
        <taxon>Archaea</taxon>
        <taxon>Methanobacteriati</taxon>
        <taxon>Methanobacteriota</taxon>
        <taxon>Thermococci</taxon>
        <taxon>Thermococcales</taxon>
        <taxon>Thermococcaceae</taxon>
        <taxon>Pyrococcus</taxon>
    </lineage>
</organism>
<reference evidence="2 3" key="1">
    <citation type="journal article" date="1998" name="DNA Res.">
        <title>Complete sequence and gene organization of the genome of a hyper-thermophilic archaebacterium, Pyrococcus horikoshii OT3.</title>
        <authorList>
            <person name="Kawarabayasi Y."/>
            <person name="Sawada M."/>
            <person name="Horikawa H."/>
            <person name="Haikawa Y."/>
            <person name="Hino Y."/>
            <person name="Yamamoto S."/>
            <person name="Sekine M."/>
            <person name="Baba S."/>
            <person name="Kosugi H."/>
            <person name="Hosoyama A."/>
            <person name="Nagai Y."/>
            <person name="Sakai M."/>
            <person name="Ogura K."/>
            <person name="Otuka R."/>
            <person name="Nakazawa H."/>
            <person name="Takamiya M."/>
            <person name="Ohfuku Y."/>
            <person name="Funahashi T."/>
            <person name="Tanaka T."/>
            <person name="Kudoh Y."/>
            <person name="Yamazaki J."/>
            <person name="Kushida N."/>
            <person name="Oguchi A."/>
            <person name="Aoki K."/>
            <person name="Nakamura Y."/>
            <person name="Robb T.F."/>
            <person name="Horikoshi K."/>
            <person name="Masuchi Y."/>
            <person name="Shizuya H."/>
            <person name="Kikuchi H."/>
        </authorList>
    </citation>
    <scope>NUCLEOTIDE SEQUENCE [LARGE SCALE GENOMIC DNA]</scope>
    <source>
        <strain evidence="3">ATCC 700860 / DSM 12428 / JCM 9974 / NBRC 100139 / OT-3</strain>
    </source>
</reference>
<feature type="binding site" evidence="4">
    <location>
        <position position="34"/>
    </location>
    <ligand>
        <name>Zn(2+)</name>
        <dbReference type="ChEBI" id="CHEBI:29105"/>
        <label>3</label>
    </ligand>
</feature>
<protein>
    <recommendedName>
        <fullName evidence="1">Nitrosopumilus output domain-containing protein</fullName>
    </recommendedName>
</protein>
<dbReference type="SMR" id="O58562"/>
<dbReference type="PDB" id="2P9X">
    <property type="method" value="X-ray"/>
    <property type="resolution" value="1.65 A"/>
    <property type="chains" value="A/B/C/D=11-109"/>
</dbReference>
<dbReference type="PIR" id="D71133">
    <property type="entry name" value="D71133"/>
</dbReference>
<keyword evidence="3" id="KW-1185">Reference proteome</keyword>
<accession>O58562</accession>
<proteinExistence type="evidence at protein level"/>
<evidence type="ECO:0000313" key="2">
    <source>
        <dbReference type="EMBL" id="BAA29926.1"/>
    </source>
</evidence>
<sequence length="109" mass="12308">MRSRIEGWKFMSKGRDILTKTIILALREVAPGLEAVLEAHLRATLNSGIELAYDDPQKFKEAVSKLFGEYSARLLEMVIISKLKGRLGEDIEANSLEELVSEIRKIYGE</sequence>
<feature type="binding site" evidence="4">
    <location>
        <position position="28"/>
    </location>
    <ligand>
        <name>Zn(2+)</name>
        <dbReference type="ChEBI" id="CHEBI:29105"/>
        <label>2</label>
    </ligand>
</feature>
<dbReference type="InterPro" id="IPR044908">
    <property type="entry name" value="NitrOD5-like_sf"/>
</dbReference>
<dbReference type="EMBL" id="BA000001">
    <property type="protein sequence ID" value="BAA29926.1"/>
    <property type="molecule type" value="Genomic_DNA"/>
</dbReference>
<evidence type="ECO:0000259" key="1">
    <source>
        <dbReference type="Pfam" id="PF11537"/>
    </source>
</evidence>
<reference evidence="4" key="2">
    <citation type="submission" date="2007-03" db="PDB data bank">
        <title>Crystal structure of PH0832 from Pyrococcus horikoshii OT3.</title>
        <authorList>
            <person name="Sugahara M."/>
            <person name="Kunishima N."/>
        </authorList>
    </citation>
    <scope>X-RAY CRYSTALLOGRAPHY (1.65 ANGSTROMS) OF 11-109 IN COMPLEX WITH ZN(2+)</scope>
</reference>
<keyword evidence="4" id="KW-0479">Metal-binding</keyword>
<dbReference type="Gene3D" id="1.10.1200.200">
    <property type="entry name" value="Protein of unknown function DUF3227"/>
    <property type="match status" value="1"/>
</dbReference>
<dbReference type="GO" id="GO:0046872">
    <property type="term" value="F:metal ion binding"/>
    <property type="evidence" value="ECO:0007669"/>
    <property type="project" value="UniProtKB-KW"/>
</dbReference>
<feature type="binding site" evidence="4">
    <location>
        <position position="12"/>
    </location>
    <ligand>
        <name>Zn(2+)</name>
        <dbReference type="ChEBI" id="CHEBI:29105"/>
        <label>1</label>
    </ligand>
</feature>
<dbReference type="KEGG" id="pho:PH0832"/>
<dbReference type="EvolutionaryTrace" id="O58562"/>
<dbReference type="AlphaFoldDB" id="O58562"/>
<keyword evidence="4" id="KW-0002">3D-structure</keyword>